<evidence type="ECO:0000313" key="5">
    <source>
        <dbReference type="Proteomes" id="UP000189739"/>
    </source>
</evidence>
<gene>
    <name evidence="4" type="ORF">BC343_05000</name>
</gene>
<dbReference type="Proteomes" id="UP000189739">
    <property type="component" value="Unassembled WGS sequence"/>
</dbReference>
<accession>A0A1S9PF20</accession>
<dbReference type="EMBL" id="MBTF01000012">
    <property type="protein sequence ID" value="OOQ59532.1"/>
    <property type="molecule type" value="Genomic_DNA"/>
</dbReference>
<comment type="caution">
    <text evidence="4">The sequence shown here is derived from an EMBL/GenBank/DDBJ whole genome shotgun (WGS) entry which is preliminary data.</text>
</comment>
<feature type="domain" description="DUF4874" evidence="3">
    <location>
        <begin position="57"/>
        <end position="212"/>
    </location>
</feature>
<feature type="domain" description="DUF4832" evidence="2">
    <location>
        <begin position="238"/>
        <end position="446"/>
    </location>
</feature>
<evidence type="ECO:0000256" key="1">
    <source>
        <dbReference type="SAM" id="SignalP"/>
    </source>
</evidence>
<dbReference type="InterPro" id="IPR032379">
    <property type="entry name" value="DUF4874"/>
</dbReference>
<evidence type="ECO:0000259" key="3">
    <source>
        <dbReference type="Pfam" id="PF16173"/>
    </source>
</evidence>
<evidence type="ECO:0000313" key="4">
    <source>
        <dbReference type="EMBL" id="OOQ59532.1"/>
    </source>
</evidence>
<dbReference type="InterPro" id="IPR032267">
    <property type="entry name" value="DUF4832"/>
</dbReference>
<feature type="signal peptide" evidence="1">
    <location>
        <begin position="1"/>
        <end position="26"/>
    </location>
</feature>
<keyword evidence="1" id="KW-0732">Signal</keyword>
<organism evidence="4 5">
    <name type="scientific">Mucilaginibacter pedocola</name>
    <dbReference type="NCBI Taxonomy" id="1792845"/>
    <lineage>
        <taxon>Bacteria</taxon>
        <taxon>Pseudomonadati</taxon>
        <taxon>Bacteroidota</taxon>
        <taxon>Sphingobacteriia</taxon>
        <taxon>Sphingobacteriales</taxon>
        <taxon>Sphingobacteriaceae</taxon>
        <taxon>Mucilaginibacter</taxon>
    </lineage>
</organism>
<protein>
    <recommendedName>
        <fullName evidence="6">DUF4832 domain-containing protein</fullName>
    </recommendedName>
</protein>
<name>A0A1S9PF20_9SPHI</name>
<evidence type="ECO:0008006" key="6">
    <source>
        <dbReference type="Google" id="ProtNLM"/>
    </source>
</evidence>
<dbReference type="Pfam" id="PF16173">
    <property type="entry name" value="DUF4874"/>
    <property type="match status" value="1"/>
</dbReference>
<feature type="chain" id="PRO_5012774922" description="DUF4832 domain-containing protein" evidence="1">
    <location>
        <begin position="27"/>
        <end position="467"/>
    </location>
</feature>
<proteinExistence type="predicted"/>
<reference evidence="4 5" key="1">
    <citation type="submission" date="2016-07" db="EMBL/GenBank/DDBJ databases">
        <title>Genomic analysis of zinc-resistant bacterium Mucilaginibacter pedocola TBZ30.</title>
        <authorList>
            <person name="Huang J."/>
            <person name="Tang J."/>
        </authorList>
    </citation>
    <scope>NUCLEOTIDE SEQUENCE [LARGE SCALE GENOMIC DNA]</scope>
    <source>
        <strain evidence="4 5">TBZ30</strain>
    </source>
</reference>
<dbReference type="PROSITE" id="PS51257">
    <property type="entry name" value="PROKAR_LIPOPROTEIN"/>
    <property type="match status" value="1"/>
</dbReference>
<dbReference type="Pfam" id="PF16116">
    <property type="entry name" value="DUF4832"/>
    <property type="match status" value="1"/>
</dbReference>
<keyword evidence="5" id="KW-1185">Reference proteome</keyword>
<evidence type="ECO:0000259" key="2">
    <source>
        <dbReference type="Pfam" id="PF16116"/>
    </source>
</evidence>
<dbReference type="STRING" id="1792845.BC343_05000"/>
<sequence>MKKNKRGVIATALAATLVAGCVILMACGKGSKSTPEPTPPTTETGVTFSSSNEIFANPERGFTKTYTARTALDATTLANYRINGNTTLAVRVFYLEDYKAKPLDQAKLDFIQADLNAMRTAGIKGIIRFAYVEDMTGSDAPLSIVLQHIDQLKPLFEANKDVIAFVQAGFIGAYGEWHTSSNGLATTENEKTVLLKLLSVLPQDIMVQVRTPLQKQNVFGTAVSIAAAQGYSGSDIARVGHHNDCFLGSEDDYGTYVNIPVEKQYISNEALYVPVGGETCPPIGGYSASCDNGRTQMKLLRWTYLNLDYYQPTLSAWRTSGCFDEFVRNLGYRISLVNAVIPATANVNGSLKLNINITNTGYAPLYNKKSTSLILKNKTTGSYYEVPLTYDIRTCKPATTAVANFNIGETVSLSSVPAGDYALYLRAADQAASLKSKTEYAVRFANTGTWVTDNGGMNDLKSSLKIQ</sequence>
<dbReference type="AlphaFoldDB" id="A0A1S9PF20"/>